<proteinExistence type="predicted"/>
<feature type="region of interest" description="Disordered" evidence="1">
    <location>
        <begin position="160"/>
        <end position="180"/>
    </location>
</feature>
<accession>A0AB39CDW5</accession>
<feature type="compositionally biased region" description="Polar residues" evidence="1">
    <location>
        <begin position="78"/>
        <end position="92"/>
    </location>
</feature>
<feature type="region of interest" description="Disordered" evidence="1">
    <location>
        <begin position="76"/>
        <end position="100"/>
    </location>
</feature>
<organism evidence="2">
    <name type="scientific">Pseudomonas phage HRDY3</name>
    <dbReference type="NCBI Taxonomy" id="3236930"/>
    <lineage>
        <taxon>Viruses</taxon>
    </lineage>
</organism>
<sequence length="180" mass="20990">MTEIIIDGFACEDQPVEPRNFKELFGDPFGDFFERIDRLHEGRAEEPVPEKPRVKGIAEDWFRAELRKNLAKRRTLVEQEQQALASDPTSKQQHSDHRADNALHRDVKKAQNFKQKKQKSLGALQKKLAAMNSKRPKDPAQVKTWTARRQALTKQIMEKRQSIRVSDQRIADKRTEYRGN</sequence>
<name>A0AB39CDW5_9VIRU</name>
<evidence type="ECO:0000313" key="2">
    <source>
        <dbReference type="EMBL" id="XDJ15069.1"/>
    </source>
</evidence>
<evidence type="ECO:0000256" key="1">
    <source>
        <dbReference type="SAM" id="MobiDB-lite"/>
    </source>
</evidence>
<reference evidence="2" key="1">
    <citation type="submission" date="2024-07" db="EMBL/GenBank/DDBJ databases">
        <authorList>
            <person name="Bringhurst R.M."/>
            <person name="Homer T.E."/>
        </authorList>
    </citation>
    <scope>NUCLEOTIDE SEQUENCE</scope>
</reference>
<protein>
    <submittedName>
        <fullName evidence="2">Uncharacterized protein</fullName>
    </submittedName>
</protein>
<dbReference type="EMBL" id="PQ015379">
    <property type="protein sequence ID" value="XDJ15069.1"/>
    <property type="molecule type" value="Genomic_DNA"/>
</dbReference>